<reference evidence="1 2" key="1">
    <citation type="submission" date="2016-10" db="EMBL/GenBank/DDBJ databases">
        <authorList>
            <person name="de Groot N.N."/>
        </authorList>
    </citation>
    <scope>NUCLEOTIDE SEQUENCE [LARGE SCALE GENOMIC DNA]</scope>
    <source>
        <strain evidence="1 2">DSM 45514</strain>
    </source>
</reference>
<dbReference type="Proteomes" id="UP000199387">
    <property type="component" value="Unassembled WGS sequence"/>
</dbReference>
<proteinExistence type="predicted"/>
<evidence type="ECO:0000313" key="1">
    <source>
        <dbReference type="EMBL" id="SDC05299.1"/>
    </source>
</evidence>
<organism evidence="1 2">
    <name type="scientific">Melghirimyces thermohalophilus</name>
    <dbReference type="NCBI Taxonomy" id="1236220"/>
    <lineage>
        <taxon>Bacteria</taxon>
        <taxon>Bacillati</taxon>
        <taxon>Bacillota</taxon>
        <taxon>Bacilli</taxon>
        <taxon>Bacillales</taxon>
        <taxon>Thermoactinomycetaceae</taxon>
        <taxon>Melghirimyces</taxon>
    </lineage>
</organism>
<sequence length="66" mass="7107">MQAVVKITTACLFVFGRSPLSVVRPSKDHSVGSLSQWGLHSDSLLIYVDPGSISDVALPPLREDRG</sequence>
<accession>A0A1G6IFJ9</accession>
<evidence type="ECO:0000313" key="2">
    <source>
        <dbReference type="Proteomes" id="UP000199387"/>
    </source>
</evidence>
<protein>
    <submittedName>
        <fullName evidence="1">Uncharacterized protein</fullName>
    </submittedName>
</protein>
<name>A0A1G6IFJ9_9BACL</name>
<gene>
    <name evidence="1" type="ORF">SAMN04488112_102215</name>
</gene>
<dbReference type="EMBL" id="FMZA01000002">
    <property type="protein sequence ID" value="SDC05299.1"/>
    <property type="molecule type" value="Genomic_DNA"/>
</dbReference>
<dbReference type="AlphaFoldDB" id="A0A1G6IFJ9"/>
<keyword evidence="2" id="KW-1185">Reference proteome</keyword>